<evidence type="ECO:0000256" key="5">
    <source>
        <dbReference type="ARBA" id="ARBA00023136"/>
    </source>
</evidence>
<evidence type="ECO:0000313" key="8">
    <source>
        <dbReference type="EMBL" id="MBC8576264.1"/>
    </source>
</evidence>
<keyword evidence="5 6" id="KW-0472">Membrane</keyword>
<evidence type="ECO:0000256" key="1">
    <source>
        <dbReference type="ARBA" id="ARBA00004141"/>
    </source>
</evidence>
<feature type="domain" description="GtrA/DPMS transmembrane" evidence="7">
    <location>
        <begin position="15"/>
        <end position="132"/>
    </location>
</feature>
<evidence type="ECO:0000259" key="7">
    <source>
        <dbReference type="Pfam" id="PF04138"/>
    </source>
</evidence>
<evidence type="ECO:0000313" key="9">
    <source>
        <dbReference type="Proteomes" id="UP000658131"/>
    </source>
</evidence>
<dbReference type="PANTHER" id="PTHR38459:SF5">
    <property type="entry name" value="CELL WALL TEICHOIC ACID GLYCOSYLATION PROTEIN GTCA"/>
    <property type="match status" value="1"/>
</dbReference>
<dbReference type="EMBL" id="JACRTB010000010">
    <property type="protein sequence ID" value="MBC8576264.1"/>
    <property type="molecule type" value="Genomic_DNA"/>
</dbReference>
<protein>
    <submittedName>
        <fullName evidence="8">GtrA family protein</fullName>
    </submittedName>
</protein>
<feature type="transmembrane region" description="Helical" evidence="6">
    <location>
        <begin position="39"/>
        <end position="58"/>
    </location>
</feature>
<feature type="transmembrane region" description="Helical" evidence="6">
    <location>
        <begin position="12"/>
        <end position="33"/>
    </location>
</feature>
<keyword evidence="9" id="KW-1185">Reference proteome</keyword>
<accession>A0ABR7NIM8</accession>
<sequence length="140" mass="16098">MPKFFRKIDRETVLYVLFGTLTAAVNLSVYFVLNWTFRVNYMVSNITAWVATVLFAYVTNKLFVFRTRSGSWKELGREFVRFVNSRIISGGADQALMWLLVGMLHFNSSIIKVVNSGVVVVLNYILSKLMIFKPREDRAG</sequence>
<evidence type="ECO:0000256" key="3">
    <source>
        <dbReference type="ARBA" id="ARBA00022692"/>
    </source>
</evidence>
<comment type="subcellular location">
    <subcellularLocation>
        <location evidence="1">Membrane</location>
        <topology evidence="1">Multi-pass membrane protein</topology>
    </subcellularLocation>
</comment>
<evidence type="ECO:0000256" key="6">
    <source>
        <dbReference type="SAM" id="Phobius"/>
    </source>
</evidence>
<keyword evidence="3 6" id="KW-0812">Transmembrane</keyword>
<keyword evidence="4 6" id="KW-1133">Transmembrane helix</keyword>
<organism evidence="8 9">
    <name type="scientific">Yanshouia hominis</name>
    <dbReference type="NCBI Taxonomy" id="2763673"/>
    <lineage>
        <taxon>Bacteria</taxon>
        <taxon>Bacillati</taxon>
        <taxon>Bacillota</taxon>
        <taxon>Clostridia</taxon>
        <taxon>Eubacteriales</taxon>
        <taxon>Oscillospiraceae</taxon>
        <taxon>Yanshouia</taxon>
    </lineage>
</organism>
<dbReference type="InterPro" id="IPR051401">
    <property type="entry name" value="GtrA_CellWall_Glycosyl"/>
</dbReference>
<gene>
    <name evidence="8" type="ORF">H8717_07580</name>
</gene>
<dbReference type="Pfam" id="PF04138">
    <property type="entry name" value="GtrA_DPMS_TM"/>
    <property type="match status" value="1"/>
</dbReference>
<comment type="similarity">
    <text evidence="2">Belongs to the GtrA family.</text>
</comment>
<evidence type="ECO:0000256" key="2">
    <source>
        <dbReference type="ARBA" id="ARBA00009399"/>
    </source>
</evidence>
<proteinExistence type="inferred from homology"/>
<dbReference type="InterPro" id="IPR007267">
    <property type="entry name" value="GtrA_DPMS_TM"/>
</dbReference>
<dbReference type="Proteomes" id="UP000658131">
    <property type="component" value="Unassembled WGS sequence"/>
</dbReference>
<reference evidence="8 9" key="1">
    <citation type="submission" date="2020-08" db="EMBL/GenBank/DDBJ databases">
        <title>Genome public.</title>
        <authorList>
            <person name="Liu C."/>
            <person name="Sun Q."/>
        </authorList>
    </citation>
    <scope>NUCLEOTIDE SEQUENCE [LARGE SCALE GENOMIC DNA]</scope>
    <source>
        <strain evidence="8 9">BX1</strain>
    </source>
</reference>
<dbReference type="RefSeq" id="WP_262399800.1">
    <property type="nucleotide sequence ID" value="NZ_JACRTB010000010.1"/>
</dbReference>
<evidence type="ECO:0000256" key="4">
    <source>
        <dbReference type="ARBA" id="ARBA00022989"/>
    </source>
</evidence>
<dbReference type="PANTHER" id="PTHR38459">
    <property type="entry name" value="PROPHAGE BACTOPRENOL-LINKED GLUCOSE TRANSLOCASE HOMOLOG"/>
    <property type="match status" value="1"/>
</dbReference>
<comment type="caution">
    <text evidence="8">The sequence shown here is derived from an EMBL/GenBank/DDBJ whole genome shotgun (WGS) entry which is preliminary data.</text>
</comment>
<name>A0ABR7NIM8_9FIRM</name>